<sequence length="309" mass="35318">MQSGRLFQLLYLLLEGENWTVHRLSERLEASERTIRRDLDALSAAGIPVYTVQGRGGGVRLLPGFVLDRSLLSGQEQDTILYGLQTLHATGMDATDDLLRELSRLFRRETAKRWIDADFSPWNGGIDRALFDLLREAILHHIPISFDYYSAEGETTSRTIEPVRLSFKGMAWYIQGWCRLREDFRTFKLNRMDAVSLCEGEHFTPRELPPLPDQIALGTNMTSVVVRFAPEIAYRVYDEFDRARIAPQPDGSLIVHTDWPPGLWGVSYLLSYGSTAEVIQPEELRRALAQEAKKIAAQYAHDEENEDFR</sequence>
<organism evidence="5 6">
    <name type="scientific">Butyricicoccus pullicaecorum 1.2</name>
    <dbReference type="NCBI Taxonomy" id="1203606"/>
    <lineage>
        <taxon>Bacteria</taxon>
        <taxon>Bacillati</taxon>
        <taxon>Bacillota</taxon>
        <taxon>Clostridia</taxon>
        <taxon>Eubacteriales</taxon>
        <taxon>Butyricicoccaceae</taxon>
        <taxon>Butyricicoccus</taxon>
    </lineage>
</organism>
<dbReference type="GO" id="GO:0003677">
    <property type="term" value="F:DNA binding"/>
    <property type="evidence" value="ECO:0007669"/>
    <property type="project" value="UniProtKB-KW"/>
</dbReference>
<keyword evidence="1" id="KW-0805">Transcription regulation</keyword>
<dbReference type="InterPro" id="IPR036390">
    <property type="entry name" value="WH_DNA-bd_sf"/>
</dbReference>
<dbReference type="InterPro" id="IPR026881">
    <property type="entry name" value="WYL_dom"/>
</dbReference>
<dbReference type="PANTHER" id="PTHR34580">
    <property type="match status" value="1"/>
</dbReference>
<feature type="domain" description="HTH deoR-type" evidence="4">
    <location>
        <begin position="2"/>
        <end position="60"/>
    </location>
</feature>
<name>R8VTZ6_9FIRM</name>
<dbReference type="OrthoDB" id="9815009at2"/>
<proteinExistence type="predicted"/>
<dbReference type="EMBL" id="AQOB01000010">
    <property type="protein sequence ID" value="EOQ35929.1"/>
    <property type="molecule type" value="Genomic_DNA"/>
</dbReference>
<dbReference type="SMART" id="SM00420">
    <property type="entry name" value="HTH_DEOR"/>
    <property type="match status" value="1"/>
</dbReference>
<dbReference type="InterPro" id="IPR057727">
    <property type="entry name" value="WCX_dom"/>
</dbReference>
<dbReference type="SUPFAM" id="SSF46785">
    <property type="entry name" value="Winged helix' DNA-binding domain"/>
    <property type="match status" value="1"/>
</dbReference>
<dbReference type="InterPro" id="IPR013196">
    <property type="entry name" value="HTH_11"/>
</dbReference>
<dbReference type="InterPro" id="IPR001034">
    <property type="entry name" value="DeoR_HTH"/>
</dbReference>
<dbReference type="Pfam" id="PF13280">
    <property type="entry name" value="WYL"/>
    <property type="match status" value="1"/>
</dbReference>
<gene>
    <name evidence="5" type="ORF">HMPREF1526_02509</name>
</gene>
<protein>
    <recommendedName>
        <fullName evidence="4">HTH deoR-type domain-containing protein</fullName>
    </recommendedName>
</protein>
<accession>R8VTZ6</accession>
<evidence type="ECO:0000256" key="3">
    <source>
        <dbReference type="ARBA" id="ARBA00023163"/>
    </source>
</evidence>
<dbReference type="InterPro" id="IPR018356">
    <property type="entry name" value="Tscrpt_reg_HTH_DeoR_CS"/>
</dbReference>
<dbReference type="InterPro" id="IPR028349">
    <property type="entry name" value="PafC-like"/>
</dbReference>
<dbReference type="Proteomes" id="UP000013981">
    <property type="component" value="Unassembled WGS sequence"/>
</dbReference>
<dbReference type="HOGENOM" id="CLU_041141_5_1_9"/>
<evidence type="ECO:0000313" key="5">
    <source>
        <dbReference type="EMBL" id="EOQ35929.1"/>
    </source>
</evidence>
<keyword evidence="6" id="KW-1185">Reference proteome</keyword>
<dbReference type="PATRIC" id="fig|1203606.4.peg.2480"/>
<dbReference type="AlphaFoldDB" id="R8VTZ6"/>
<evidence type="ECO:0000259" key="4">
    <source>
        <dbReference type="PROSITE" id="PS51000"/>
    </source>
</evidence>
<dbReference type="RefSeq" id="WP_016148625.1">
    <property type="nucleotide sequence ID" value="NZ_KB976104.1"/>
</dbReference>
<evidence type="ECO:0000256" key="1">
    <source>
        <dbReference type="ARBA" id="ARBA00023015"/>
    </source>
</evidence>
<reference evidence="5 6" key="1">
    <citation type="submission" date="2013-01" db="EMBL/GenBank/DDBJ databases">
        <title>The Genome Sequence of Butyricicoccus pullicaecorum 1.2.</title>
        <authorList>
            <consortium name="The Broad Institute Genome Sequencing Platform"/>
            <person name="Earl A."/>
            <person name="Ward D."/>
            <person name="Feldgarden M."/>
            <person name="Gevers D."/>
            <person name="Van Immerseel F."/>
            <person name="Eeckhaut V."/>
            <person name="Walker B."/>
            <person name="Young S.K."/>
            <person name="Zeng Q."/>
            <person name="Gargeya S."/>
            <person name="Fitzgerald M."/>
            <person name="Haas B."/>
            <person name="Abouelleil A."/>
            <person name="Alvarado L."/>
            <person name="Arachchi H.M."/>
            <person name="Berlin A.M."/>
            <person name="Chapman S.B."/>
            <person name="Dewar J."/>
            <person name="Goldberg J."/>
            <person name="Griggs A."/>
            <person name="Gujja S."/>
            <person name="Hansen M."/>
            <person name="Howarth C."/>
            <person name="Imamovic A."/>
            <person name="Larimer J."/>
            <person name="McCowan C."/>
            <person name="Murphy C."/>
            <person name="Neiman D."/>
            <person name="Pearson M."/>
            <person name="Priest M."/>
            <person name="Roberts A."/>
            <person name="Saif S."/>
            <person name="Shea T."/>
            <person name="Sisk P."/>
            <person name="Sykes S."/>
            <person name="Wortman J."/>
            <person name="Nusbaum C."/>
            <person name="Birren B."/>
        </authorList>
    </citation>
    <scope>NUCLEOTIDE SEQUENCE [LARGE SCALE GENOMIC DNA]</scope>
    <source>
        <strain evidence="5 6">1.2</strain>
    </source>
</reference>
<dbReference type="InterPro" id="IPR051534">
    <property type="entry name" value="CBASS_pafABC_assoc_protein"/>
</dbReference>
<dbReference type="Pfam" id="PF25583">
    <property type="entry name" value="WCX"/>
    <property type="match status" value="1"/>
</dbReference>
<dbReference type="GO" id="GO:0003700">
    <property type="term" value="F:DNA-binding transcription factor activity"/>
    <property type="evidence" value="ECO:0007669"/>
    <property type="project" value="InterPro"/>
</dbReference>
<dbReference type="PIRSF" id="PIRSF016838">
    <property type="entry name" value="PafC"/>
    <property type="match status" value="1"/>
</dbReference>
<dbReference type="PROSITE" id="PS51000">
    <property type="entry name" value="HTH_DEOR_2"/>
    <property type="match status" value="1"/>
</dbReference>
<dbReference type="InterPro" id="IPR036388">
    <property type="entry name" value="WH-like_DNA-bd_sf"/>
</dbReference>
<dbReference type="PANTHER" id="PTHR34580:SF1">
    <property type="entry name" value="PROTEIN PAFC"/>
    <property type="match status" value="1"/>
</dbReference>
<dbReference type="Pfam" id="PF08279">
    <property type="entry name" value="HTH_11"/>
    <property type="match status" value="1"/>
</dbReference>
<keyword evidence="2" id="KW-0238">DNA-binding</keyword>
<keyword evidence="3" id="KW-0804">Transcription</keyword>
<dbReference type="PROSITE" id="PS00894">
    <property type="entry name" value="HTH_DEOR_1"/>
    <property type="match status" value="1"/>
</dbReference>
<evidence type="ECO:0000313" key="6">
    <source>
        <dbReference type="Proteomes" id="UP000013981"/>
    </source>
</evidence>
<evidence type="ECO:0000256" key="2">
    <source>
        <dbReference type="ARBA" id="ARBA00023125"/>
    </source>
</evidence>
<comment type="caution">
    <text evidence="5">The sequence shown here is derived from an EMBL/GenBank/DDBJ whole genome shotgun (WGS) entry which is preliminary data.</text>
</comment>
<dbReference type="Gene3D" id="1.10.10.10">
    <property type="entry name" value="Winged helix-like DNA-binding domain superfamily/Winged helix DNA-binding domain"/>
    <property type="match status" value="1"/>
</dbReference>
<dbReference type="PROSITE" id="PS52050">
    <property type="entry name" value="WYL"/>
    <property type="match status" value="1"/>
</dbReference>
<dbReference type="eggNOG" id="COG2378">
    <property type="taxonomic scope" value="Bacteria"/>
</dbReference>